<dbReference type="SMART" id="SM00530">
    <property type="entry name" value="HTH_XRE"/>
    <property type="match status" value="1"/>
</dbReference>
<dbReference type="Proteomes" id="UP000813876">
    <property type="component" value="Unassembled WGS sequence"/>
</dbReference>
<organism evidence="2 3">
    <name type="scientific">Photobacterium phosphoreum</name>
    <dbReference type="NCBI Taxonomy" id="659"/>
    <lineage>
        <taxon>Bacteria</taxon>
        <taxon>Pseudomonadati</taxon>
        <taxon>Pseudomonadota</taxon>
        <taxon>Gammaproteobacteria</taxon>
        <taxon>Vibrionales</taxon>
        <taxon>Vibrionaceae</taxon>
        <taxon>Photobacterium</taxon>
    </lineage>
</organism>
<dbReference type="SUPFAM" id="SSF47413">
    <property type="entry name" value="lambda repressor-like DNA-binding domains"/>
    <property type="match status" value="1"/>
</dbReference>
<dbReference type="Gene3D" id="1.10.260.40">
    <property type="entry name" value="lambda repressor-like DNA-binding domains"/>
    <property type="match status" value="1"/>
</dbReference>
<dbReference type="InterPro" id="IPR010982">
    <property type="entry name" value="Lambda_DNA-bd_dom_sf"/>
</dbReference>
<sequence length="98" mass="11206">MEIGKKLKAIIREERYSQREFAEQVNIPIRTIEKYIAGTNDPTYGVLIKIVNHERFKKYTLWLMTGDVNPEMGQISPAFSTQEQCGLITGEEGSQKKA</sequence>
<accession>A0AAW4ZSS4</accession>
<feature type="domain" description="HTH cro/C1-type" evidence="1">
    <location>
        <begin position="7"/>
        <end position="50"/>
    </location>
</feature>
<proteinExistence type="predicted"/>
<dbReference type="RefSeq" id="WP_232581273.1">
    <property type="nucleotide sequence ID" value="NZ_WMCP01000011.1"/>
</dbReference>
<reference evidence="2" key="1">
    <citation type="submission" date="2019-11" db="EMBL/GenBank/DDBJ databases">
        <title>Comparative genomics of photobacteria reveal adaptation to distinct habitats.</title>
        <authorList>
            <person name="Fuertes-Perez S."/>
            <person name="Hilgarth M."/>
            <person name="Vogel R.F."/>
        </authorList>
    </citation>
    <scope>NUCLEOTIDE SEQUENCE</scope>
    <source>
        <strain evidence="2">TMW2.2145</strain>
    </source>
</reference>
<dbReference type="GO" id="GO:0003677">
    <property type="term" value="F:DNA binding"/>
    <property type="evidence" value="ECO:0007669"/>
    <property type="project" value="InterPro"/>
</dbReference>
<gene>
    <name evidence="2" type="ORF">GLP33_10570</name>
</gene>
<dbReference type="AlphaFoldDB" id="A0AAW4ZSS4"/>
<dbReference type="InterPro" id="IPR001387">
    <property type="entry name" value="Cro/C1-type_HTH"/>
</dbReference>
<protein>
    <submittedName>
        <fullName evidence="2">Helix-turn-helix domain-containing protein</fullName>
    </submittedName>
</protein>
<evidence type="ECO:0000259" key="1">
    <source>
        <dbReference type="PROSITE" id="PS50943"/>
    </source>
</evidence>
<evidence type="ECO:0000313" key="3">
    <source>
        <dbReference type="Proteomes" id="UP000813876"/>
    </source>
</evidence>
<comment type="caution">
    <text evidence="2">The sequence shown here is derived from an EMBL/GenBank/DDBJ whole genome shotgun (WGS) entry which is preliminary data.</text>
</comment>
<name>A0AAW4ZSS4_PHOPO</name>
<dbReference type="EMBL" id="WMCP01000011">
    <property type="protein sequence ID" value="MCF2302173.1"/>
    <property type="molecule type" value="Genomic_DNA"/>
</dbReference>
<dbReference type="CDD" id="cd00093">
    <property type="entry name" value="HTH_XRE"/>
    <property type="match status" value="1"/>
</dbReference>
<dbReference type="Pfam" id="PF01381">
    <property type="entry name" value="HTH_3"/>
    <property type="match status" value="1"/>
</dbReference>
<dbReference type="PROSITE" id="PS50943">
    <property type="entry name" value="HTH_CROC1"/>
    <property type="match status" value="1"/>
</dbReference>
<evidence type="ECO:0000313" key="2">
    <source>
        <dbReference type="EMBL" id="MCF2302173.1"/>
    </source>
</evidence>